<dbReference type="Proteomes" id="UP000035287">
    <property type="component" value="Chromosome"/>
</dbReference>
<proteinExistence type="inferred from homology"/>
<keyword evidence="3" id="KW-0812">Transmembrane</keyword>
<dbReference type="GO" id="GO:0016020">
    <property type="term" value="C:membrane"/>
    <property type="evidence" value="ECO:0007669"/>
    <property type="project" value="UniProtKB-SubCell"/>
</dbReference>
<evidence type="ECO:0000259" key="6">
    <source>
        <dbReference type="Pfam" id="PF00892"/>
    </source>
</evidence>
<protein>
    <submittedName>
        <fullName evidence="7">Permease</fullName>
    </submittedName>
</protein>
<dbReference type="STRING" id="1348774.AB433_01965"/>
<organism evidence="7 8">
    <name type="scientific">Croceicoccus naphthovorans</name>
    <dbReference type="NCBI Taxonomy" id="1348774"/>
    <lineage>
        <taxon>Bacteria</taxon>
        <taxon>Pseudomonadati</taxon>
        <taxon>Pseudomonadota</taxon>
        <taxon>Alphaproteobacteria</taxon>
        <taxon>Sphingomonadales</taxon>
        <taxon>Erythrobacteraceae</taxon>
        <taxon>Croceicoccus</taxon>
    </lineage>
</organism>
<keyword evidence="8" id="KW-1185">Reference proteome</keyword>
<evidence type="ECO:0000256" key="3">
    <source>
        <dbReference type="ARBA" id="ARBA00022692"/>
    </source>
</evidence>
<dbReference type="Pfam" id="PF00892">
    <property type="entry name" value="EamA"/>
    <property type="match status" value="2"/>
</dbReference>
<dbReference type="PANTHER" id="PTHR32322:SF2">
    <property type="entry name" value="EAMA DOMAIN-CONTAINING PROTEIN"/>
    <property type="match status" value="1"/>
</dbReference>
<dbReference type="AlphaFoldDB" id="A0A0G3XBR1"/>
<keyword evidence="5" id="KW-0472">Membrane</keyword>
<evidence type="ECO:0000256" key="4">
    <source>
        <dbReference type="ARBA" id="ARBA00022989"/>
    </source>
</evidence>
<comment type="similarity">
    <text evidence="2">Belongs to the EamA transporter family.</text>
</comment>
<dbReference type="InterPro" id="IPR000620">
    <property type="entry name" value="EamA_dom"/>
</dbReference>
<dbReference type="SUPFAM" id="SSF103481">
    <property type="entry name" value="Multidrug resistance efflux transporter EmrE"/>
    <property type="match status" value="2"/>
</dbReference>
<sequence length="304" mass="31918">MTDAKPAAGLWRLLLLLVGNVALALGPWLVRLADTGPVAAGWWRLTLALPVILIFAFREKRGASFGMSGLGAAGVWMAIGAGVFFALDLASWHLGIERTRLGNASLFGNAGSVIIVVFALVSAGRRPRIAELLAVGCALGGAGLLMGGSLEIGTRYLVGDLFCLLAGLFYAFYILMLRHIRGRLGSWSLLGLSSLAGAPVMIAIALLMGETIWPGDWTPVLALALSSQVLGQGALVYSLGWFRPLVIGLALLTQPAISSLAGWLAFDETLSTLDFVGMVLMATALVMARVAEPRAVKGPKPEPV</sequence>
<reference evidence="7 8" key="1">
    <citation type="submission" date="2015-06" db="EMBL/GenBank/DDBJ databases">
        <authorList>
            <person name="Zeng Y."/>
            <person name="Huang Y."/>
        </authorList>
    </citation>
    <scope>NUCLEOTIDE SEQUENCE [LARGE SCALE GENOMIC DNA]</scope>
    <source>
        <strain evidence="7 8">PQ-2</strain>
    </source>
</reference>
<keyword evidence="4" id="KW-1133">Transmembrane helix</keyword>
<accession>A0A0G3XBR1</accession>
<evidence type="ECO:0000313" key="8">
    <source>
        <dbReference type="Proteomes" id="UP000035287"/>
    </source>
</evidence>
<evidence type="ECO:0000256" key="5">
    <source>
        <dbReference type="ARBA" id="ARBA00023136"/>
    </source>
</evidence>
<dbReference type="PANTHER" id="PTHR32322">
    <property type="entry name" value="INNER MEMBRANE TRANSPORTER"/>
    <property type="match status" value="1"/>
</dbReference>
<dbReference type="RefSeq" id="WP_047819711.1">
    <property type="nucleotide sequence ID" value="NZ_CP011770.1"/>
</dbReference>
<evidence type="ECO:0000256" key="1">
    <source>
        <dbReference type="ARBA" id="ARBA00004141"/>
    </source>
</evidence>
<evidence type="ECO:0000256" key="2">
    <source>
        <dbReference type="ARBA" id="ARBA00007362"/>
    </source>
</evidence>
<dbReference type="OrthoDB" id="8770617at2"/>
<dbReference type="InterPro" id="IPR037185">
    <property type="entry name" value="EmrE-like"/>
</dbReference>
<dbReference type="InterPro" id="IPR050638">
    <property type="entry name" value="AA-Vitamin_Transporters"/>
</dbReference>
<gene>
    <name evidence="7" type="ORF">AB433_01965</name>
</gene>
<dbReference type="EMBL" id="CP011770">
    <property type="protein sequence ID" value="AKM09015.1"/>
    <property type="molecule type" value="Genomic_DNA"/>
</dbReference>
<name>A0A0G3XBR1_9SPHN</name>
<dbReference type="KEGG" id="cna:AB433_01965"/>
<evidence type="ECO:0000313" key="7">
    <source>
        <dbReference type="EMBL" id="AKM09015.1"/>
    </source>
</evidence>
<feature type="domain" description="EamA" evidence="6">
    <location>
        <begin position="12"/>
        <end position="145"/>
    </location>
</feature>
<feature type="domain" description="EamA" evidence="6">
    <location>
        <begin position="158"/>
        <end position="287"/>
    </location>
</feature>
<dbReference type="PATRIC" id="fig|1348774.3.peg.416"/>
<comment type="subcellular location">
    <subcellularLocation>
        <location evidence="1">Membrane</location>
        <topology evidence="1">Multi-pass membrane protein</topology>
    </subcellularLocation>
</comment>